<sequence>MNEAVLIITITDRNRGGEFAAWYQSQGIPLVLTALGRGTATTEILDYLGLEATEKSVLLCIAQRSPQLVHQAEKELWLDIPGRGVLMTVPLSSIGGATARDYLLRQEEPETMESKSTHELLIVITNQGHTDQVMAAARSAGATGGTSVHAKGTGTDLAHKFFGVSIAAERELVFILVKADDRREIMKAVMTQAGMQTAAQSLVFSLPVCDIAGLRRLEDE</sequence>
<dbReference type="Proteomes" id="UP000679848">
    <property type="component" value="Chromosome"/>
</dbReference>
<dbReference type="GO" id="GO:0006808">
    <property type="term" value="P:regulation of nitrogen utilization"/>
    <property type="evidence" value="ECO:0007669"/>
    <property type="project" value="InterPro"/>
</dbReference>
<proteinExistence type="predicted"/>
<dbReference type="GO" id="GO:0030234">
    <property type="term" value="F:enzyme regulator activity"/>
    <property type="evidence" value="ECO:0007669"/>
    <property type="project" value="InterPro"/>
</dbReference>
<dbReference type="InterPro" id="IPR011322">
    <property type="entry name" value="N-reg_PII-like_a/b"/>
</dbReference>
<evidence type="ECO:0000313" key="1">
    <source>
        <dbReference type="EMBL" id="BCK84640.1"/>
    </source>
</evidence>
<dbReference type="SUPFAM" id="SSF54913">
    <property type="entry name" value="GlnB-like"/>
    <property type="match status" value="1"/>
</dbReference>
<reference evidence="1" key="1">
    <citation type="submission" date="2020-09" db="EMBL/GenBank/DDBJ databases">
        <title>New species isolated from human feces.</title>
        <authorList>
            <person name="Kitahara M."/>
            <person name="Shigeno Y."/>
            <person name="Shime M."/>
            <person name="Matsumoto Y."/>
            <person name="Nakamura S."/>
            <person name="Motooka D."/>
            <person name="Fukuoka S."/>
            <person name="Nishikawa H."/>
            <person name="Benno Y."/>
        </authorList>
    </citation>
    <scope>NUCLEOTIDE SEQUENCE</scope>
    <source>
        <strain evidence="1">MM59</strain>
    </source>
</reference>
<keyword evidence="2" id="KW-1185">Reference proteome</keyword>
<accession>A0A810Q8X1</accession>
<gene>
    <name evidence="1" type="ORF">MM59RIKEN_19590</name>
</gene>
<organism evidence="1 2">
    <name type="scientific">Pusillibacter faecalis</name>
    <dbReference type="NCBI Taxonomy" id="2714358"/>
    <lineage>
        <taxon>Bacteria</taxon>
        <taxon>Bacillati</taxon>
        <taxon>Bacillota</taxon>
        <taxon>Clostridia</taxon>
        <taxon>Eubacteriales</taxon>
        <taxon>Oscillospiraceae</taxon>
        <taxon>Pusillibacter</taxon>
    </lineage>
</organism>
<dbReference type="AlphaFoldDB" id="A0A810Q8X1"/>
<dbReference type="KEGG" id="pfaa:MM59RIKEN_19590"/>
<dbReference type="EMBL" id="AP023420">
    <property type="protein sequence ID" value="BCK84640.1"/>
    <property type="molecule type" value="Genomic_DNA"/>
</dbReference>
<evidence type="ECO:0008006" key="3">
    <source>
        <dbReference type="Google" id="ProtNLM"/>
    </source>
</evidence>
<dbReference type="InterPro" id="IPR002187">
    <property type="entry name" value="N-reg_PII"/>
</dbReference>
<dbReference type="Pfam" id="PF00543">
    <property type="entry name" value="P-II"/>
    <property type="match status" value="1"/>
</dbReference>
<dbReference type="Gene3D" id="3.30.70.120">
    <property type="match status" value="1"/>
</dbReference>
<dbReference type="RefSeq" id="WP_213543249.1">
    <property type="nucleotide sequence ID" value="NZ_AP023420.1"/>
</dbReference>
<protein>
    <recommendedName>
        <fullName evidence="3">P-II family nitrogen regulator</fullName>
    </recommendedName>
</protein>
<name>A0A810Q8X1_9FIRM</name>
<dbReference type="PROSITE" id="PS51343">
    <property type="entry name" value="PII_GLNB_DOM"/>
    <property type="match status" value="1"/>
</dbReference>
<dbReference type="InterPro" id="IPR015867">
    <property type="entry name" value="N-reg_PII/ATP_PRibTrfase_C"/>
</dbReference>
<evidence type="ECO:0000313" key="2">
    <source>
        <dbReference type="Proteomes" id="UP000679848"/>
    </source>
</evidence>